<organism evidence="2 3">
    <name type="scientific">Modicella reniformis</name>
    <dbReference type="NCBI Taxonomy" id="1440133"/>
    <lineage>
        <taxon>Eukaryota</taxon>
        <taxon>Fungi</taxon>
        <taxon>Fungi incertae sedis</taxon>
        <taxon>Mucoromycota</taxon>
        <taxon>Mortierellomycotina</taxon>
        <taxon>Mortierellomycetes</taxon>
        <taxon>Mortierellales</taxon>
        <taxon>Mortierellaceae</taxon>
        <taxon>Modicella</taxon>
    </lineage>
</organism>
<evidence type="ECO:0000256" key="1">
    <source>
        <dbReference type="SAM" id="MobiDB-lite"/>
    </source>
</evidence>
<evidence type="ECO:0000313" key="3">
    <source>
        <dbReference type="Proteomes" id="UP000749646"/>
    </source>
</evidence>
<dbReference type="OrthoDB" id="2161780at2759"/>
<dbReference type="InterPro" id="IPR015424">
    <property type="entry name" value="PyrdxlP-dep_Trfase"/>
</dbReference>
<dbReference type="Gene3D" id="3.40.640.10">
    <property type="entry name" value="Type I PLP-dependent aspartate aminotransferase-like (Major domain)"/>
    <property type="match status" value="1"/>
</dbReference>
<dbReference type="AlphaFoldDB" id="A0A9P6LT31"/>
<name>A0A9P6LT31_9FUNG</name>
<gene>
    <name evidence="2" type="ORF">BGZ65_001305</name>
</gene>
<proteinExistence type="predicted"/>
<reference evidence="2" key="1">
    <citation type="journal article" date="2020" name="Fungal Divers.">
        <title>Resolving the Mortierellaceae phylogeny through synthesis of multi-gene phylogenetics and phylogenomics.</title>
        <authorList>
            <person name="Vandepol N."/>
            <person name="Liber J."/>
            <person name="Desiro A."/>
            <person name="Na H."/>
            <person name="Kennedy M."/>
            <person name="Barry K."/>
            <person name="Grigoriev I.V."/>
            <person name="Miller A.N."/>
            <person name="O'Donnell K."/>
            <person name="Stajich J.E."/>
            <person name="Bonito G."/>
        </authorList>
    </citation>
    <scope>NUCLEOTIDE SEQUENCE</scope>
    <source>
        <strain evidence="2">MES-2147</strain>
    </source>
</reference>
<sequence length="362" mass="39037">MALPDNPKTIARLLDRVAQHAAHKFEDLTDPQQRQTLPLQPFPSSAQLQQQQKAGAGGGGDGDRDHDDNVIDPITRSFLSLGLTQKGVGLEATAEELLSRIGPSLANSAGPRYFGLVTGGVTPAAFLADWLVTSYDQNTILHSPVAMSGYSVITEQAMKMVVDLFDLPREGIDGGEGQEEKTKIDDSKATAATTIAATTTTTAVVAKEESRYFRAMTTTGSTASNIVGMAVGRQWLGIHDRGTDYSQDGYDGQVVVLTNMAHATVWKAASILGIGRRQVVEIPGMGVAATVPNEKDNEGEGGDDNQQEFILEQEIKKWKENGKSVMVFLAFGEVNTNVSLEQKGEIRNMDNNNNNNNDNSHY</sequence>
<feature type="region of interest" description="Disordered" evidence="1">
    <location>
        <begin position="26"/>
        <end position="71"/>
    </location>
</feature>
<dbReference type="EMBL" id="JAAAHW010009672">
    <property type="protein sequence ID" value="KAF9937647.1"/>
    <property type="molecule type" value="Genomic_DNA"/>
</dbReference>
<dbReference type="InterPro" id="IPR015421">
    <property type="entry name" value="PyrdxlP-dep_Trfase_major"/>
</dbReference>
<accession>A0A9P6LT31</accession>
<evidence type="ECO:0008006" key="4">
    <source>
        <dbReference type="Google" id="ProtNLM"/>
    </source>
</evidence>
<dbReference type="SUPFAM" id="SSF53383">
    <property type="entry name" value="PLP-dependent transferases"/>
    <property type="match status" value="1"/>
</dbReference>
<feature type="compositionally biased region" description="Polar residues" evidence="1">
    <location>
        <begin position="30"/>
        <end position="45"/>
    </location>
</feature>
<keyword evidence="3" id="KW-1185">Reference proteome</keyword>
<evidence type="ECO:0000313" key="2">
    <source>
        <dbReference type="EMBL" id="KAF9937647.1"/>
    </source>
</evidence>
<dbReference type="Proteomes" id="UP000749646">
    <property type="component" value="Unassembled WGS sequence"/>
</dbReference>
<protein>
    <recommendedName>
        <fullName evidence="4">PLP-dependent transferase</fullName>
    </recommendedName>
</protein>
<comment type="caution">
    <text evidence="2">The sequence shown here is derived from an EMBL/GenBank/DDBJ whole genome shotgun (WGS) entry which is preliminary data.</text>
</comment>